<accession>A0A6J6YGS6</accession>
<sequence length="88" mass="9715">MRCCRVSFGLGVAHDDMHAVSEPQRATVTRSTGAHIAHKIGDAIERVGPHEIHIGSSSSYLASIVRKPAKIQRWTTSAHRADTRRIEM</sequence>
<organism evidence="1">
    <name type="scientific">freshwater metagenome</name>
    <dbReference type="NCBI Taxonomy" id="449393"/>
    <lineage>
        <taxon>unclassified sequences</taxon>
        <taxon>metagenomes</taxon>
        <taxon>ecological metagenomes</taxon>
    </lineage>
</organism>
<name>A0A6J6YGS6_9ZZZZ</name>
<dbReference type="EMBL" id="CAFAAI010000252">
    <property type="protein sequence ID" value="CAB4807655.1"/>
    <property type="molecule type" value="Genomic_DNA"/>
</dbReference>
<dbReference type="AlphaFoldDB" id="A0A6J6YGS6"/>
<reference evidence="1" key="1">
    <citation type="submission" date="2020-05" db="EMBL/GenBank/DDBJ databases">
        <authorList>
            <person name="Chiriac C."/>
            <person name="Salcher M."/>
            <person name="Ghai R."/>
            <person name="Kavagutti S V."/>
        </authorList>
    </citation>
    <scope>NUCLEOTIDE SEQUENCE</scope>
</reference>
<gene>
    <name evidence="1" type="ORF">UFOPK2992_01369</name>
</gene>
<proteinExistence type="predicted"/>
<evidence type="ECO:0000313" key="1">
    <source>
        <dbReference type="EMBL" id="CAB4807655.1"/>
    </source>
</evidence>
<protein>
    <submittedName>
        <fullName evidence="1">Unannotated protein</fullName>
    </submittedName>
</protein>